<dbReference type="EMBL" id="JAAIJQ010000053">
    <property type="protein sequence ID" value="NEV63500.1"/>
    <property type="molecule type" value="Genomic_DNA"/>
</dbReference>
<comment type="caution">
    <text evidence="2">The sequence shown here is derived from an EMBL/GenBank/DDBJ whole genome shotgun (WGS) entry which is preliminary data.</text>
</comment>
<name>A0A6M0K178_9GAMM</name>
<dbReference type="Gene3D" id="3.30.700.10">
    <property type="entry name" value="Glycoprotein, Type 4 Pilin"/>
    <property type="match status" value="1"/>
</dbReference>
<keyword evidence="3" id="KW-1185">Reference proteome</keyword>
<dbReference type="InterPro" id="IPR031982">
    <property type="entry name" value="PilE-like"/>
</dbReference>
<dbReference type="InterPro" id="IPR045584">
    <property type="entry name" value="Pilin-like"/>
</dbReference>
<evidence type="ECO:0000313" key="2">
    <source>
        <dbReference type="EMBL" id="NEV63500.1"/>
    </source>
</evidence>
<keyword evidence="1" id="KW-1133">Transmembrane helix</keyword>
<dbReference type="InterPro" id="IPR012902">
    <property type="entry name" value="N_methyl_site"/>
</dbReference>
<evidence type="ECO:0000256" key="1">
    <source>
        <dbReference type="SAM" id="Phobius"/>
    </source>
</evidence>
<protein>
    <submittedName>
        <fullName evidence="2">Prepilin-type N-terminal cleavage/methylation domain-containing protein</fullName>
    </submittedName>
</protein>
<feature type="transmembrane region" description="Helical" evidence="1">
    <location>
        <begin position="43"/>
        <end position="64"/>
    </location>
</feature>
<gene>
    <name evidence="2" type="ORF">G3446_16670</name>
</gene>
<keyword evidence="1" id="KW-0472">Membrane</keyword>
<dbReference type="Pfam" id="PF07963">
    <property type="entry name" value="N_methyl"/>
    <property type="match status" value="1"/>
</dbReference>
<dbReference type="SUPFAM" id="SSF54523">
    <property type="entry name" value="Pili subunits"/>
    <property type="match status" value="1"/>
</dbReference>
<sequence length="177" mass="18984">MQRSNCGATFCRVRNPQENPHGKRRAVHIKGGAKLCEQAGFTLLEMMITLGIVAVLAAIAYPSYQQQIRQARRADGQTALLRLAIAQEKFRGTCPRYAERIGGAAGCADTGVGSGALGLGALSTEGYYGLRLEDTSARGFRALAVAIGDQGRDQAGGRSCRLLSIDQDGNRLPRECW</sequence>
<dbReference type="NCBIfam" id="TIGR02532">
    <property type="entry name" value="IV_pilin_GFxxxE"/>
    <property type="match status" value="1"/>
</dbReference>
<dbReference type="Proteomes" id="UP000483379">
    <property type="component" value="Unassembled WGS sequence"/>
</dbReference>
<dbReference type="AlphaFoldDB" id="A0A6M0K178"/>
<dbReference type="PROSITE" id="PS00409">
    <property type="entry name" value="PROKAR_NTER_METHYL"/>
    <property type="match status" value="1"/>
</dbReference>
<proteinExistence type="predicted"/>
<evidence type="ECO:0000313" key="3">
    <source>
        <dbReference type="Proteomes" id="UP000483379"/>
    </source>
</evidence>
<dbReference type="GO" id="GO:0043683">
    <property type="term" value="P:type IV pilus assembly"/>
    <property type="evidence" value="ECO:0007669"/>
    <property type="project" value="InterPro"/>
</dbReference>
<keyword evidence="1" id="KW-0812">Transmembrane</keyword>
<accession>A0A6M0K178</accession>
<dbReference type="Pfam" id="PF16732">
    <property type="entry name" value="ComP_DUS"/>
    <property type="match status" value="1"/>
</dbReference>
<reference evidence="2 3" key="1">
    <citation type="submission" date="2020-02" db="EMBL/GenBank/DDBJ databases">
        <title>Genome sequences of Thiorhodococcus mannitoliphagus and Thiorhodococcus minor, purple sulfur photosynthetic bacteria in the gammaproteobacterial family, Chromatiaceae.</title>
        <authorList>
            <person name="Aviles F.A."/>
            <person name="Meyer T.E."/>
            <person name="Kyndt J.A."/>
        </authorList>
    </citation>
    <scope>NUCLEOTIDE SEQUENCE [LARGE SCALE GENOMIC DNA]</scope>
    <source>
        <strain evidence="2 3">DSM 11518</strain>
    </source>
</reference>
<organism evidence="2 3">
    <name type="scientific">Thiorhodococcus minor</name>
    <dbReference type="NCBI Taxonomy" id="57489"/>
    <lineage>
        <taxon>Bacteria</taxon>
        <taxon>Pseudomonadati</taxon>
        <taxon>Pseudomonadota</taxon>
        <taxon>Gammaproteobacteria</taxon>
        <taxon>Chromatiales</taxon>
        <taxon>Chromatiaceae</taxon>
        <taxon>Thiorhodococcus</taxon>
    </lineage>
</organism>